<sequence length="214" mass="23814">MTNLSTWKQIILFKLLKRNFFKSLLTGLVFAVIGIGLGIFVKPATYESSGQMVQNDNNYGLINSYGQYLTSAEYKSKLQAEIDQSSWKNYSKKDDYSVSISTGTSSPFFSINIISPNPSYSIFLANHAMSLFISNIGKYLSGANVSLVNNAKKSTRVSIKRSLMAIAMTVFVVVFFLVLIISSFRQLMLGKVKSDDYLRSVVGINKIGTFDIKN</sequence>
<keyword evidence="1" id="KW-1133">Transmembrane helix</keyword>
<accession>A0A0R2MJA8</accession>
<evidence type="ECO:0000313" key="2">
    <source>
        <dbReference type="EMBL" id="KRO13775.1"/>
    </source>
</evidence>
<feature type="transmembrane region" description="Helical" evidence="1">
    <location>
        <begin position="20"/>
        <end position="41"/>
    </location>
</feature>
<evidence type="ECO:0000313" key="3">
    <source>
        <dbReference type="Proteomes" id="UP000051783"/>
    </source>
</evidence>
<keyword evidence="1" id="KW-0472">Membrane</keyword>
<keyword evidence="1" id="KW-0812">Transmembrane</keyword>
<name>A0A0R2MJA8_9LACO</name>
<organism evidence="2 3">
    <name type="scientific">Lactiplantibacillus xiangfangensis</name>
    <dbReference type="NCBI Taxonomy" id="942150"/>
    <lineage>
        <taxon>Bacteria</taxon>
        <taxon>Bacillati</taxon>
        <taxon>Bacillota</taxon>
        <taxon>Bacilli</taxon>
        <taxon>Lactobacillales</taxon>
        <taxon>Lactobacillaceae</taxon>
        <taxon>Lactiplantibacillus</taxon>
    </lineage>
</organism>
<comment type="caution">
    <text evidence="2">The sequence shown here is derived from an EMBL/GenBank/DDBJ whole genome shotgun (WGS) entry which is preliminary data.</text>
</comment>
<protein>
    <submittedName>
        <fullName evidence="2">Polysaccharide biosynthesis protein</fullName>
    </submittedName>
</protein>
<gene>
    <name evidence="2" type="ORF">IV64_GL002015</name>
</gene>
<reference evidence="2 3" key="1">
    <citation type="journal article" date="2015" name="Genome Announc.">
        <title>Expanding the biotechnology potential of lactobacilli through comparative genomics of 213 strains and associated genera.</title>
        <authorList>
            <person name="Sun Z."/>
            <person name="Harris H.M."/>
            <person name="McCann A."/>
            <person name="Guo C."/>
            <person name="Argimon S."/>
            <person name="Zhang W."/>
            <person name="Yang X."/>
            <person name="Jeffery I.B."/>
            <person name="Cooney J.C."/>
            <person name="Kagawa T.F."/>
            <person name="Liu W."/>
            <person name="Song Y."/>
            <person name="Salvetti E."/>
            <person name="Wrobel A."/>
            <person name="Rasinkangas P."/>
            <person name="Parkhill J."/>
            <person name="Rea M.C."/>
            <person name="O'Sullivan O."/>
            <person name="Ritari J."/>
            <person name="Douillard F.P."/>
            <person name="Paul Ross R."/>
            <person name="Yang R."/>
            <person name="Briner A.E."/>
            <person name="Felis G.E."/>
            <person name="de Vos W.M."/>
            <person name="Barrangou R."/>
            <person name="Klaenhammer T.R."/>
            <person name="Caufield P.W."/>
            <person name="Cui Y."/>
            <person name="Zhang H."/>
            <person name="O'Toole P.W."/>
        </authorList>
    </citation>
    <scope>NUCLEOTIDE SEQUENCE [LARGE SCALE GENOMIC DNA]</scope>
    <source>
        <strain evidence="2 3">LMG 26013</strain>
    </source>
</reference>
<dbReference type="EMBL" id="JQCL01000037">
    <property type="protein sequence ID" value="KRO13775.1"/>
    <property type="molecule type" value="Genomic_DNA"/>
</dbReference>
<dbReference type="Proteomes" id="UP000051783">
    <property type="component" value="Unassembled WGS sequence"/>
</dbReference>
<dbReference type="PATRIC" id="fig|942150.3.peg.2092"/>
<dbReference type="AlphaFoldDB" id="A0A0R2MJA8"/>
<feature type="transmembrane region" description="Helical" evidence="1">
    <location>
        <begin position="162"/>
        <end position="184"/>
    </location>
</feature>
<proteinExistence type="predicted"/>
<keyword evidence="3" id="KW-1185">Reference proteome</keyword>
<dbReference type="STRING" id="942150.IV64_GL002015"/>
<evidence type="ECO:0000256" key="1">
    <source>
        <dbReference type="SAM" id="Phobius"/>
    </source>
</evidence>